<dbReference type="Proteomes" id="UP000464314">
    <property type="component" value="Chromosome"/>
</dbReference>
<proteinExistence type="predicted"/>
<sequence>MTNEKSTIIHYQFNTLKHIVILYSISAFLAASLFIFLKLTGFFPEIKWMSLNIFSALMVIEIITFKLLYDQTTKENNHSFQTFQALKIIVLLFSYANYLYIGLMVPSREIWCSVFYFIIVGALLLDTKLNIAYILLGVLSQVIIFFLNPSSLPDGGHMIRELILRAVVIGLISFGIFIFTYFSSRILKTVEINEGSLKEHNEKNNILFEKVSEYVQSLLISSENLAAIANEESASVEEIADTSKKAAADSDRMLKGIEENNRSLNNLLNSCESITDKIKDTENKSAELIELSNNNGNSLNKTLNIIVDIKKDIENTLDATYILEDKSGQIDNVLEIIRQISNQTNLLSLNASIEAARAGEQGKGFAVVADEIRKLAEDTNNSLTQVASITQEFKERVNQVKSLMAQNTEKVSHGNTLLNNAVHDVNNMITSLKDSGQNINEISSLTQTMLSETQNTVVFNSKITEATNQTIDRFNQVFDSINQNLATSEELASSAEMLNGIAEDMSQIIKTL</sequence>
<reference evidence="6 7" key="1">
    <citation type="submission" date="2020-01" db="EMBL/GenBank/DDBJ databases">
        <title>Genome analysis of Anaerocolumna sp. CBA3638.</title>
        <authorList>
            <person name="Kim J."/>
            <person name="Roh S.W."/>
        </authorList>
    </citation>
    <scope>NUCLEOTIDE SEQUENCE [LARGE SCALE GENOMIC DNA]</scope>
    <source>
        <strain evidence="6 7">CBA3638</strain>
    </source>
</reference>
<gene>
    <name evidence="6" type="ORF">Ana3638_10175</name>
</gene>
<feature type="transmembrane region" description="Helical" evidence="4">
    <location>
        <begin position="81"/>
        <end position="101"/>
    </location>
</feature>
<evidence type="ECO:0000256" key="1">
    <source>
        <dbReference type="ARBA" id="ARBA00023224"/>
    </source>
</evidence>
<keyword evidence="1 2" id="KW-0807">Transducer</keyword>
<accession>A0A6P1TLP9</accession>
<feature type="transmembrane region" description="Helical" evidence="4">
    <location>
        <begin position="131"/>
        <end position="150"/>
    </location>
</feature>
<feature type="transmembrane region" description="Helical" evidence="4">
    <location>
        <begin position="108"/>
        <end position="125"/>
    </location>
</feature>
<keyword evidence="3" id="KW-0175">Coiled coil</keyword>
<dbReference type="PANTHER" id="PTHR32089">
    <property type="entry name" value="METHYL-ACCEPTING CHEMOTAXIS PROTEIN MCPB"/>
    <property type="match status" value="1"/>
</dbReference>
<dbReference type="Pfam" id="PF00015">
    <property type="entry name" value="MCPsignal"/>
    <property type="match status" value="1"/>
</dbReference>
<dbReference type="GO" id="GO:0016020">
    <property type="term" value="C:membrane"/>
    <property type="evidence" value="ECO:0007669"/>
    <property type="project" value="InterPro"/>
</dbReference>
<keyword evidence="4" id="KW-1133">Transmembrane helix</keyword>
<protein>
    <submittedName>
        <fullName evidence="6">Methyl-accepting transducer</fullName>
    </submittedName>
</protein>
<feature type="domain" description="Methyl-accepting transducer" evidence="5">
    <location>
        <begin position="228"/>
        <end position="464"/>
    </location>
</feature>
<dbReference type="AlphaFoldDB" id="A0A6P1TLP9"/>
<feature type="coiled-coil region" evidence="3">
    <location>
        <begin position="264"/>
        <end position="291"/>
    </location>
</feature>
<feature type="transmembrane region" description="Helical" evidence="4">
    <location>
        <begin position="162"/>
        <end position="182"/>
    </location>
</feature>
<keyword evidence="4" id="KW-0472">Membrane</keyword>
<evidence type="ECO:0000256" key="3">
    <source>
        <dbReference type="SAM" id="Coils"/>
    </source>
</evidence>
<dbReference type="PROSITE" id="PS50111">
    <property type="entry name" value="CHEMOTAXIS_TRANSDUC_2"/>
    <property type="match status" value="1"/>
</dbReference>
<organism evidence="6 7">
    <name type="scientific">Anaerocolumna sedimenticola</name>
    <dbReference type="NCBI Taxonomy" id="2696063"/>
    <lineage>
        <taxon>Bacteria</taxon>
        <taxon>Bacillati</taxon>
        <taxon>Bacillota</taxon>
        <taxon>Clostridia</taxon>
        <taxon>Lachnospirales</taxon>
        <taxon>Lachnospiraceae</taxon>
        <taxon>Anaerocolumna</taxon>
    </lineage>
</organism>
<name>A0A6P1TLP9_9FIRM</name>
<dbReference type="Gene3D" id="1.10.287.950">
    <property type="entry name" value="Methyl-accepting chemotaxis protein"/>
    <property type="match status" value="1"/>
</dbReference>
<evidence type="ECO:0000313" key="7">
    <source>
        <dbReference type="Proteomes" id="UP000464314"/>
    </source>
</evidence>
<keyword evidence="7" id="KW-1185">Reference proteome</keyword>
<dbReference type="EMBL" id="CP048000">
    <property type="protein sequence ID" value="QHQ61089.1"/>
    <property type="molecule type" value="Genomic_DNA"/>
</dbReference>
<evidence type="ECO:0000313" key="6">
    <source>
        <dbReference type="EMBL" id="QHQ61089.1"/>
    </source>
</evidence>
<dbReference type="SUPFAM" id="SSF58104">
    <property type="entry name" value="Methyl-accepting chemotaxis protein (MCP) signaling domain"/>
    <property type="match status" value="1"/>
</dbReference>
<evidence type="ECO:0000256" key="2">
    <source>
        <dbReference type="PROSITE-ProRule" id="PRU00284"/>
    </source>
</evidence>
<dbReference type="KEGG" id="anr:Ana3638_10175"/>
<dbReference type="SMART" id="SM00283">
    <property type="entry name" value="MA"/>
    <property type="match status" value="1"/>
</dbReference>
<evidence type="ECO:0000259" key="5">
    <source>
        <dbReference type="PROSITE" id="PS50111"/>
    </source>
</evidence>
<keyword evidence="4" id="KW-0812">Transmembrane</keyword>
<dbReference type="RefSeq" id="WP_161837916.1">
    <property type="nucleotide sequence ID" value="NZ_CP048000.1"/>
</dbReference>
<dbReference type="InterPro" id="IPR004089">
    <property type="entry name" value="MCPsignal_dom"/>
</dbReference>
<feature type="transmembrane region" description="Helical" evidence="4">
    <location>
        <begin position="20"/>
        <end position="39"/>
    </location>
</feature>
<feature type="transmembrane region" description="Helical" evidence="4">
    <location>
        <begin position="51"/>
        <end position="69"/>
    </location>
</feature>
<evidence type="ECO:0000256" key="4">
    <source>
        <dbReference type="SAM" id="Phobius"/>
    </source>
</evidence>
<dbReference type="PANTHER" id="PTHR32089:SF112">
    <property type="entry name" value="LYSOZYME-LIKE PROTEIN-RELATED"/>
    <property type="match status" value="1"/>
</dbReference>
<dbReference type="GO" id="GO:0007165">
    <property type="term" value="P:signal transduction"/>
    <property type="evidence" value="ECO:0007669"/>
    <property type="project" value="UniProtKB-KW"/>
</dbReference>